<gene>
    <name evidence="3" type="ORF">AMON00008_LOCUS33665</name>
</gene>
<dbReference type="SMART" id="SM00248">
    <property type="entry name" value="ANK"/>
    <property type="match status" value="1"/>
</dbReference>
<dbReference type="Gene3D" id="1.25.40.20">
    <property type="entry name" value="Ankyrin repeat-containing domain"/>
    <property type="match status" value="1"/>
</dbReference>
<dbReference type="Pfam" id="PF13857">
    <property type="entry name" value="Ank_5"/>
    <property type="match status" value="1"/>
</dbReference>
<keyword evidence="1" id="KW-0040">ANK repeat</keyword>
<dbReference type="InterPro" id="IPR002110">
    <property type="entry name" value="Ankyrin_rpt"/>
</dbReference>
<evidence type="ECO:0000256" key="2">
    <source>
        <dbReference type="SAM" id="MobiDB-lite"/>
    </source>
</evidence>
<evidence type="ECO:0000256" key="1">
    <source>
        <dbReference type="PROSITE-ProRule" id="PRU00023"/>
    </source>
</evidence>
<feature type="compositionally biased region" description="Basic and acidic residues" evidence="2">
    <location>
        <begin position="63"/>
        <end position="72"/>
    </location>
</feature>
<dbReference type="InterPro" id="IPR036770">
    <property type="entry name" value="Ankyrin_rpt-contain_sf"/>
</dbReference>
<name>A0A7S4RCX3_9DINO</name>
<organism evidence="3">
    <name type="scientific">Alexandrium monilatum</name>
    <dbReference type="NCBI Taxonomy" id="311494"/>
    <lineage>
        <taxon>Eukaryota</taxon>
        <taxon>Sar</taxon>
        <taxon>Alveolata</taxon>
        <taxon>Dinophyceae</taxon>
        <taxon>Gonyaulacales</taxon>
        <taxon>Pyrocystaceae</taxon>
        <taxon>Alexandrium</taxon>
    </lineage>
</organism>
<feature type="repeat" description="ANK" evidence="1">
    <location>
        <begin position="154"/>
        <end position="186"/>
    </location>
</feature>
<dbReference type="EMBL" id="HBNR01048251">
    <property type="protein sequence ID" value="CAE4610689.1"/>
    <property type="molecule type" value="Transcribed_RNA"/>
</dbReference>
<dbReference type="PROSITE" id="PS50088">
    <property type="entry name" value="ANK_REPEAT"/>
    <property type="match status" value="1"/>
</dbReference>
<reference evidence="3" key="1">
    <citation type="submission" date="2021-01" db="EMBL/GenBank/DDBJ databases">
        <authorList>
            <person name="Corre E."/>
            <person name="Pelletier E."/>
            <person name="Niang G."/>
            <person name="Scheremetjew M."/>
            <person name="Finn R."/>
            <person name="Kale V."/>
            <person name="Holt S."/>
            <person name="Cochrane G."/>
            <person name="Meng A."/>
            <person name="Brown T."/>
            <person name="Cohen L."/>
        </authorList>
    </citation>
    <scope>NUCLEOTIDE SEQUENCE</scope>
    <source>
        <strain evidence="3">CCMP3105</strain>
    </source>
</reference>
<dbReference type="SUPFAM" id="SSF48403">
    <property type="entry name" value="Ankyrin repeat"/>
    <property type="match status" value="1"/>
</dbReference>
<protein>
    <submittedName>
        <fullName evidence="3">Uncharacterized protein</fullName>
    </submittedName>
</protein>
<accession>A0A7S4RCX3</accession>
<feature type="region of interest" description="Disordered" evidence="2">
    <location>
        <begin position="43"/>
        <end position="78"/>
    </location>
</feature>
<evidence type="ECO:0000313" key="3">
    <source>
        <dbReference type="EMBL" id="CAE4610689.1"/>
    </source>
</evidence>
<dbReference type="PROSITE" id="PS50297">
    <property type="entry name" value="ANK_REP_REGION"/>
    <property type="match status" value="1"/>
</dbReference>
<dbReference type="AlphaFoldDB" id="A0A7S4RCX3"/>
<sequence length="225" mass="25757">MFGCVSSARQFEPEIREGGEEILTAGKTPADVWRRLSAEEKRFRQEQEQKNQEAQQRASELGVLRKQEEEAQQRSQDLQNRLREAQRVFQEEQMRYEQLKRERELAEHTAAARQHEAKRLVQERERWVRKTTVAAFLKENGFTGVNVPKKSFLSSTYPLHVAAETGNARLVEMLVKEGADIEQKDFSGRTAMQLVVDKESQGWNKESSATILRVLAAARGTRGGA</sequence>
<proteinExistence type="predicted"/>